<name>A0AAV8X4X9_9CUCU</name>
<gene>
    <name evidence="4" type="ORF">NQ318_011459</name>
</gene>
<dbReference type="SUPFAM" id="SSF48403">
    <property type="entry name" value="Ankyrin repeat"/>
    <property type="match status" value="1"/>
</dbReference>
<dbReference type="PANTHER" id="PTHR24171">
    <property type="entry name" value="ANKYRIN REPEAT DOMAIN-CONTAINING PROTEIN 39-RELATED"/>
    <property type="match status" value="1"/>
</dbReference>
<evidence type="ECO:0000256" key="3">
    <source>
        <dbReference type="PROSITE-ProRule" id="PRU00023"/>
    </source>
</evidence>
<accession>A0AAV8X4X9</accession>
<dbReference type="Gene3D" id="1.25.40.20">
    <property type="entry name" value="Ankyrin repeat-containing domain"/>
    <property type="match status" value="1"/>
</dbReference>
<dbReference type="EMBL" id="JAPWTK010001178">
    <property type="protein sequence ID" value="KAJ8933683.1"/>
    <property type="molecule type" value="Genomic_DNA"/>
</dbReference>
<dbReference type="AlphaFoldDB" id="A0AAV8X4X9"/>
<dbReference type="InterPro" id="IPR002110">
    <property type="entry name" value="Ankyrin_rpt"/>
</dbReference>
<comment type="caution">
    <text evidence="4">The sequence shown here is derived from an EMBL/GenBank/DDBJ whole genome shotgun (WGS) entry which is preliminary data.</text>
</comment>
<feature type="repeat" description="ANK" evidence="3">
    <location>
        <begin position="80"/>
        <end position="112"/>
    </location>
</feature>
<keyword evidence="1" id="KW-0677">Repeat</keyword>
<dbReference type="Pfam" id="PF12796">
    <property type="entry name" value="Ank_2"/>
    <property type="match status" value="1"/>
</dbReference>
<proteinExistence type="predicted"/>
<dbReference type="PROSITE" id="PS50297">
    <property type="entry name" value="ANK_REP_REGION"/>
    <property type="match status" value="2"/>
</dbReference>
<dbReference type="SMART" id="SM00248">
    <property type="entry name" value="ANK"/>
    <property type="match status" value="2"/>
</dbReference>
<sequence>MSHSDSEIKDDIKDKIRKQLHIEFKAKKKITTPEHIRSLRRKLQPIYQEIKLVQAVNLHNTEEVKKLLDCGVSPNSTDTEMRSALHVAVSKGYTDIVKLLLVHGADPNKRDIIQNTPLHLAACVHNFAIISMLINAKADVSCLDIHGRNPLQLASSKLQILQRGWREGAIEMIKLREEVQQVVDLLLSILMRGIEEKMEKMNKSDVESLQLIKLSLNSGPPEELDDQMSRLLDDIEKFKIT</sequence>
<evidence type="ECO:0000256" key="1">
    <source>
        <dbReference type="ARBA" id="ARBA00022737"/>
    </source>
</evidence>
<dbReference type="InterPro" id="IPR036770">
    <property type="entry name" value="Ankyrin_rpt-contain_sf"/>
</dbReference>
<organism evidence="4 5">
    <name type="scientific">Aromia moschata</name>
    <dbReference type="NCBI Taxonomy" id="1265417"/>
    <lineage>
        <taxon>Eukaryota</taxon>
        <taxon>Metazoa</taxon>
        <taxon>Ecdysozoa</taxon>
        <taxon>Arthropoda</taxon>
        <taxon>Hexapoda</taxon>
        <taxon>Insecta</taxon>
        <taxon>Pterygota</taxon>
        <taxon>Neoptera</taxon>
        <taxon>Endopterygota</taxon>
        <taxon>Coleoptera</taxon>
        <taxon>Polyphaga</taxon>
        <taxon>Cucujiformia</taxon>
        <taxon>Chrysomeloidea</taxon>
        <taxon>Cerambycidae</taxon>
        <taxon>Cerambycinae</taxon>
        <taxon>Callichromatini</taxon>
        <taxon>Aromia</taxon>
    </lineage>
</organism>
<evidence type="ECO:0000313" key="5">
    <source>
        <dbReference type="Proteomes" id="UP001162162"/>
    </source>
</evidence>
<evidence type="ECO:0000313" key="4">
    <source>
        <dbReference type="EMBL" id="KAJ8933683.1"/>
    </source>
</evidence>
<dbReference type="PROSITE" id="PS50088">
    <property type="entry name" value="ANK_REPEAT"/>
    <property type="match status" value="2"/>
</dbReference>
<reference evidence="4" key="1">
    <citation type="journal article" date="2023" name="Insect Mol. Biol.">
        <title>Genome sequencing provides insights into the evolution of gene families encoding plant cell wall-degrading enzymes in longhorned beetles.</title>
        <authorList>
            <person name="Shin N.R."/>
            <person name="Okamura Y."/>
            <person name="Kirsch R."/>
            <person name="Pauchet Y."/>
        </authorList>
    </citation>
    <scope>NUCLEOTIDE SEQUENCE</scope>
    <source>
        <strain evidence="4">AMC_N1</strain>
    </source>
</reference>
<evidence type="ECO:0000256" key="2">
    <source>
        <dbReference type="ARBA" id="ARBA00023043"/>
    </source>
</evidence>
<dbReference type="Proteomes" id="UP001162162">
    <property type="component" value="Unassembled WGS sequence"/>
</dbReference>
<feature type="repeat" description="ANK" evidence="3">
    <location>
        <begin position="113"/>
        <end position="145"/>
    </location>
</feature>
<keyword evidence="5" id="KW-1185">Reference proteome</keyword>
<keyword evidence="2 3" id="KW-0040">ANK repeat</keyword>
<evidence type="ECO:0008006" key="6">
    <source>
        <dbReference type="Google" id="ProtNLM"/>
    </source>
</evidence>
<protein>
    <recommendedName>
        <fullName evidence="6">Ankyrin repeat domain-containing protein 54</fullName>
    </recommendedName>
</protein>